<dbReference type="EnsemblMetazoa" id="AALB008957-RA">
    <property type="protein sequence ID" value="AALB008957-PA"/>
    <property type="gene ID" value="AALB008957"/>
</dbReference>
<reference evidence="2 3" key="1">
    <citation type="journal article" date="2017" name="G3 (Bethesda)">
        <title>The Physical Genome Mapping of Anopheles albimanus Corrected Scaffold Misassemblies and Identified Interarm Rearrangements in Genus Anopheles.</title>
        <authorList>
            <person name="Artemov G.N."/>
            <person name="Peery A.N."/>
            <person name="Jiang X."/>
            <person name="Tu Z."/>
            <person name="Stegniy V.N."/>
            <person name="Sharakhova M.V."/>
            <person name="Sharakhov I.V."/>
        </authorList>
    </citation>
    <scope>NUCLEOTIDE SEQUENCE [LARGE SCALE GENOMIC DNA]</scope>
    <source>
        <strain evidence="2 3">ALBI9_A</strain>
    </source>
</reference>
<feature type="region of interest" description="Disordered" evidence="1">
    <location>
        <begin position="172"/>
        <end position="201"/>
    </location>
</feature>
<keyword evidence="3" id="KW-1185">Reference proteome</keyword>
<evidence type="ECO:0000313" key="2">
    <source>
        <dbReference type="EnsemblMetazoa" id="AALB008957-PA"/>
    </source>
</evidence>
<evidence type="ECO:0000256" key="1">
    <source>
        <dbReference type="SAM" id="MobiDB-lite"/>
    </source>
</evidence>
<feature type="compositionally biased region" description="Polar residues" evidence="1">
    <location>
        <begin position="172"/>
        <end position="183"/>
    </location>
</feature>
<organism evidence="2 3">
    <name type="scientific">Anopheles albimanus</name>
    <name type="common">New world malaria mosquito</name>
    <dbReference type="NCBI Taxonomy" id="7167"/>
    <lineage>
        <taxon>Eukaryota</taxon>
        <taxon>Metazoa</taxon>
        <taxon>Ecdysozoa</taxon>
        <taxon>Arthropoda</taxon>
        <taxon>Hexapoda</taxon>
        <taxon>Insecta</taxon>
        <taxon>Pterygota</taxon>
        <taxon>Neoptera</taxon>
        <taxon>Endopterygota</taxon>
        <taxon>Diptera</taxon>
        <taxon>Nematocera</taxon>
        <taxon>Culicoidea</taxon>
        <taxon>Culicidae</taxon>
        <taxon>Anophelinae</taxon>
        <taxon>Anopheles</taxon>
    </lineage>
</organism>
<feature type="region of interest" description="Disordered" evidence="1">
    <location>
        <begin position="343"/>
        <end position="377"/>
    </location>
</feature>
<protein>
    <submittedName>
        <fullName evidence="2">Uncharacterized protein</fullName>
    </submittedName>
</protein>
<dbReference type="VEuPathDB" id="VectorBase:AALB008957"/>
<dbReference type="AlphaFoldDB" id="A0A182FQY6"/>
<dbReference type="Proteomes" id="UP000069272">
    <property type="component" value="Chromosome 2R"/>
</dbReference>
<accession>A0A182FQY6</accession>
<evidence type="ECO:0000313" key="3">
    <source>
        <dbReference type="Proteomes" id="UP000069272"/>
    </source>
</evidence>
<feature type="region of interest" description="Disordered" evidence="1">
    <location>
        <begin position="11"/>
        <end position="36"/>
    </location>
</feature>
<name>A0A182FQY6_ANOAL</name>
<proteinExistence type="predicted"/>
<feature type="compositionally biased region" description="Low complexity" evidence="1">
    <location>
        <begin position="184"/>
        <end position="198"/>
    </location>
</feature>
<sequence length="377" mass="41450">ISPYNLFGLQFFSPRGPSPTPENSTTTTTTTTEKPSDLNISLFEGDLDSAEYPNYSTNVSNYEYSYEESPITIATPNVTVNSTDIPSETTTTPIAVTATTIISNVTSGTNTTVGANVIRVRRRRTTRATTITPSPAPGMVWLTGAVQPENVESEDDVETRRWKSMEFALKITTQSTPSTSKSGRQTTKPRTYTTTKPQSMKQKLGNGATKLIRTTTRRRTTTTVRRMTTTKSRPQVLFSFFGLVPFNAETTTEKIEQTSPIDDTAYEEYEDYYSNSTSYEYSYQDYDNTTSTQTIPLNGTGSSLISAITSTTPIVKTTGIITNGTGTVTTASIATTTSTTPIEDYTIDDNYNHNNSPAEYHHNKSEKEENDNGSSQS</sequence>
<reference evidence="2" key="2">
    <citation type="submission" date="2022-08" db="UniProtKB">
        <authorList>
            <consortium name="EnsemblMetazoa"/>
        </authorList>
    </citation>
    <scope>IDENTIFICATION</scope>
    <source>
        <strain evidence="2">STECLA/ALBI9_A</strain>
    </source>
</reference>